<sequence>MTGITSVPITMNIHFTIKMTTPVAKMFGIHILIHFLYYNLNSYGKYDYSQFSAKKRRQSGRFSAQAPSLCSAPD</sequence>
<dbReference type="Proteomes" id="UP000509791">
    <property type="component" value="Chromosome"/>
</dbReference>
<dbReference type="EMBL" id="LR822027">
    <property type="protein sequence ID" value="CAD0152632.1"/>
    <property type="molecule type" value="Genomic_DNA"/>
</dbReference>
<gene>
    <name evidence="1" type="ORF">STHERMO_1351</name>
</gene>
<proteinExistence type="predicted"/>
<protein>
    <submittedName>
        <fullName evidence="1">Uncharacterized protein</fullName>
    </submittedName>
</protein>
<accession>A0A8D6U7M0</accession>
<evidence type="ECO:0000313" key="1">
    <source>
        <dbReference type="EMBL" id="CAD0152632.1"/>
    </source>
</evidence>
<dbReference type="AlphaFoldDB" id="A0A8D6U7M0"/>
<name>A0A8D6U7M0_STRTR</name>
<reference evidence="1 2" key="1">
    <citation type="submission" date="2020-06" db="EMBL/GenBank/DDBJ databases">
        <authorList>
            <person name="Chuat V."/>
        </authorList>
    </citation>
    <scope>NUCLEOTIDE SEQUENCE [LARGE SCALE GENOMIC DNA]</scope>
    <source>
        <strain evidence="1">STH_CIRM_998</strain>
    </source>
</reference>
<evidence type="ECO:0000313" key="2">
    <source>
        <dbReference type="Proteomes" id="UP000509791"/>
    </source>
</evidence>
<organism evidence="1 2">
    <name type="scientific">Streptococcus thermophilus</name>
    <dbReference type="NCBI Taxonomy" id="1308"/>
    <lineage>
        <taxon>Bacteria</taxon>
        <taxon>Bacillati</taxon>
        <taxon>Bacillota</taxon>
        <taxon>Bacilli</taxon>
        <taxon>Lactobacillales</taxon>
        <taxon>Streptococcaceae</taxon>
        <taxon>Streptococcus</taxon>
    </lineage>
</organism>